<dbReference type="InterPro" id="IPR050624">
    <property type="entry name" value="HTH-type_Tx_Regulator"/>
</dbReference>
<dbReference type="EMBL" id="WJXB01000001">
    <property type="protein sequence ID" value="MRN51898.1"/>
    <property type="molecule type" value="Genomic_DNA"/>
</dbReference>
<evidence type="ECO:0000259" key="1">
    <source>
        <dbReference type="Pfam" id="PF14278"/>
    </source>
</evidence>
<keyword evidence="2" id="KW-0418">Kinase</keyword>
<sequence length="189" mass="21996">MSNSFLTKNALAHSLKSLMEHIPLNKISVKHLVDDCGLNRQTFYYHFQDIFDLLGWIYKTEAVESIAQYRSYNTWTDGFHRIFCYIESNKAFCYNTLDSLGRNHLDAYLYDVTDDLIMGVINELSTGMEVSSEDKRFIANFYTLAFTGLVIQWLRDGMKEPPKQIITKLSDLIEGHFLKALHKYENKSL</sequence>
<name>A0A7X2H1Y7_9BACL</name>
<dbReference type="PANTHER" id="PTHR43479">
    <property type="entry name" value="ACREF/ENVCD OPERON REPRESSOR-RELATED"/>
    <property type="match status" value="1"/>
</dbReference>
<keyword evidence="2" id="KW-0808">Transferase</keyword>
<dbReference type="GO" id="GO:0016301">
    <property type="term" value="F:kinase activity"/>
    <property type="evidence" value="ECO:0007669"/>
    <property type="project" value="UniProtKB-KW"/>
</dbReference>
<evidence type="ECO:0000313" key="3">
    <source>
        <dbReference type="Proteomes" id="UP000463051"/>
    </source>
</evidence>
<dbReference type="Proteomes" id="UP000463051">
    <property type="component" value="Unassembled WGS sequence"/>
</dbReference>
<dbReference type="InterPro" id="IPR009057">
    <property type="entry name" value="Homeodomain-like_sf"/>
</dbReference>
<dbReference type="Gene3D" id="1.10.357.10">
    <property type="entry name" value="Tetracycline Repressor, domain 2"/>
    <property type="match status" value="1"/>
</dbReference>
<dbReference type="RefSeq" id="WP_154116830.1">
    <property type="nucleotide sequence ID" value="NZ_WJXB01000001.1"/>
</dbReference>
<proteinExistence type="predicted"/>
<organism evidence="2 3">
    <name type="scientific">Paenibacillus monticola</name>
    <dbReference type="NCBI Taxonomy" id="2666075"/>
    <lineage>
        <taxon>Bacteria</taxon>
        <taxon>Bacillati</taxon>
        <taxon>Bacillota</taxon>
        <taxon>Bacilli</taxon>
        <taxon>Bacillales</taxon>
        <taxon>Paenibacillaceae</taxon>
        <taxon>Paenibacillus</taxon>
    </lineage>
</organism>
<dbReference type="AlphaFoldDB" id="A0A7X2H1Y7"/>
<keyword evidence="3" id="KW-1185">Reference proteome</keyword>
<dbReference type="InterPro" id="IPR039532">
    <property type="entry name" value="TetR_C_Firmicutes"/>
</dbReference>
<reference evidence="2 3" key="1">
    <citation type="submission" date="2019-11" db="EMBL/GenBank/DDBJ databases">
        <title>Paenibacillus monticola sp. nov., a novel PGPR strain isolated from mountain sample in China.</title>
        <authorList>
            <person name="Zhao Q."/>
            <person name="Li H.-P."/>
            <person name="Zhang J.-L."/>
        </authorList>
    </citation>
    <scope>NUCLEOTIDE SEQUENCE [LARGE SCALE GENOMIC DNA]</scope>
    <source>
        <strain evidence="2 3">LC-T2</strain>
    </source>
</reference>
<comment type="caution">
    <text evidence="2">The sequence shown here is derived from an EMBL/GenBank/DDBJ whole genome shotgun (WGS) entry which is preliminary data.</text>
</comment>
<evidence type="ECO:0000313" key="2">
    <source>
        <dbReference type="EMBL" id="MRN51898.1"/>
    </source>
</evidence>
<accession>A0A7X2H1Y7</accession>
<protein>
    <submittedName>
        <fullName evidence="2">Dihydroxyacetone kinase transcriptional activator DhaS</fullName>
    </submittedName>
</protein>
<dbReference type="Pfam" id="PF14278">
    <property type="entry name" value="TetR_C_8"/>
    <property type="match status" value="1"/>
</dbReference>
<dbReference type="PANTHER" id="PTHR43479:SF7">
    <property type="entry name" value="TETR-FAMILY TRANSCRIPTIONAL REGULATOR"/>
    <property type="match status" value="1"/>
</dbReference>
<dbReference type="SUPFAM" id="SSF46689">
    <property type="entry name" value="Homeodomain-like"/>
    <property type="match status" value="1"/>
</dbReference>
<gene>
    <name evidence="2" type="ORF">GJB61_02650</name>
</gene>
<feature type="domain" description="Transcriptional regulator TetR C-terminal Firmicutes type" evidence="1">
    <location>
        <begin position="73"/>
        <end position="175"/>
    </location>
</feature>